<dbReference type="Pfam" id="PF00528">
    <property type="entry name" value="BPD_transp_1"/>
    <property type="match status" value="1"/>
</dbReference>
<evidence type="ECO:0000256" key="7">
    <source>
        <dbReference type="ARBA" id="ARBA00023136"/>
    </source>
</evidence>
<dbReference type="PANTHER" id="PTHR42929:SF1">
    <property type="entry name" value="INNER MEMBRANE ABC TRANSPORTER PERMEASE PROTEIN YDCU-RELATED"/>
    <property type="match status" value="1"/>
</dbReference>
<feature type="compositionally biased region" description="Low complexity" evidence="9">
    <location>
        <begin position="31"/>
        <end position="41"/>
    </location>
</feature>
<organism evidence="11 12">
    <name type="scientific">Pseudoscardovia suis</name>
    <dbReference type="NCBI Taxonomy" id="987063"/>
    <lineage>
        <taxon>Bacteria</taxon>
        <taxon>Bacillati</taxon>
        <taxon>Actinomycetota</taxon>
        <taxon>Actinomycetes</taxon>
        <taxon>Bifidobacteriales</taxon>
        <taxon>Bifidobacteriaceae</taxon>
        <taxon>Pseudoscardovia</taxon>
    </lineage>
</organism>
<feature type="region of interest" description="Disordered" evidence="9">
    <location>
        <begin position="1"/>
        <end position="74"/>
    </location>
</feature>
<dbReference type="SUPFAM" id="SSF161098">
    <property type="entry name" value="MetI-like"/>
    <property type="match status" value="1"/>
</dbReference>
<evidence type="ECO:0000256" key="3">
    <source>
        <dbReference type="ARBA" id="ARBA00022448"/>
    </source>
</evidence>
<protein>
    <submittedName>
        <fullName evidence="11">ABC transporter permease</fullName>
    </submittedName>
</protein>
<evidence type="ECO:0000256" key="6">
    <source>
        <dbReference type="ARBA" id="ARBA00022989"/>
    </source>
</evidence>
<keyword evidence="5 8" id="KW-0812">Transmembrane</keyword>
<feature type="transmembrane region" description="Helical" evidence="8">
    <location>
        <begin position="158"/>
        <end position="182"/>
    </location>
</feature>
<dbReference type="PANTHER" id="PTHR42929">
    <property type="entry name" value="INNER MEMBRANE ABC TRANSPORTER PERMEASE PROTEIN YDCU-RELATED-RELATED"/>
    <property type="match status" value="1"/>
</dbReference>
<evidence type="ECO:0000256" key="5">
    <source>
        <dbReference type="ARBA" id="ARBA00022692"/>
    </source>
</evidence>
<evidence type="ECO:0000313" key="11">
    <source>
        <dbReference type="EMBL" id="OZG51179.1"/>
    </source>
</evidence>
<feature type="domain" description="ABC transmembrane type-1" evidence="10">
    <location>
        <begin position="159"/>
        <end position="363"/>
    </location>
</feature>
<dbReference type="InterPro" id="IPR000515">
    <property type="entry name" value="MetI-like"/>
</dbReference>
<accession>A0A261EWD5</accession>
<feature type="transmembrane region" description="Helical" evidence="8">
    <location>
        <begin position="238"/>
        <end position="262"/>
    </location>
</feature>
<feature type="transmembrane region" description="Helical" evidence="8">
    <location>
        <begin position="92"/>
        <end position="118"/>
    </location>
</feature>
<feature type="compositionally biased region" description="Polar residues" evidence="9">
    <location>
        <begin position="42"/>
        <end position="52"/>
    </location>
</feature>
<evidence type="ECO:0000256" key="9">
    <source>
        <dbReference type="SAM" id="MobiDB-lite"/>
    </source>
</evidence>
<comment type="similarity">
    <text evidence="2">Belongs to the binding-protein-dependent transport system permease family. CysTW subfamily.</text>
</comment>
<dbReference type="RefSeq" id="WP_244569160.1">
    <property type="nucleotide sequence ID" value="NZ_MWWQ01000009.1"/>
</dbReference>
<feature type="transmembrane region" description="Helical" evidence="8">
    <location>
        <begin position="298"/>
        <end position="322"/>
    </location>
</feature>
<evidence type="ECO:0000259" key="10">
    <source>
        <dbReference type="PROSITE" id="PS50928"/>
    </source>
</evidence>
<dbReference type="EMBL" id="MWWQ01000009">
    <property type="protein sequence ID" value="OZG51179.1"/>
    <property type="molecule type" value="Genomic_DNA"/>
</dbReference>
<keyword evidence="3 8" id="KW-0813">Transport</keyword>
<evidence type="ECO:0000256" key="2">
    <source>
        <dbReference type="ARBA" id="ARBA00007069"/>
    </source>
</evidence>
<dbReference type="Gene3D" id="1.10.3720.10">
    <property type="entry name" value="MetI-like"/>
    <property type="match status" value="1"/>
</dbReference>
<reference evidence="11 12" key="1">
    <citation type="journal article" date="2017" name="BMC Genomics">
        <title>Comparative genomic and phylogenomic analyses of the Bifidobacteriaceae family.</title>
        <authorList>
            <person name="Lugli G.A."/>
            <person name="Milani C."/>
            <person name="Turroni F."/>
            <person name="Duranti S."/>
            <person name="Mancabelli L."/>
            <person name="Mangifesta M."/>
            <person name="Ferrario C."/>
            <person name="Modesto M."/>
            <person name="Mattarelli P."/>
            <person name="Jiri K."/>
            <person name="van Sinderen D."/>
            <person name="Ventura M."/>
        </authorList>
    </citation>
    <scope>NUCLEOTIDE SEQUENCE [LARGE SCALE GENOMIC DNA]</scope>
    <source>
        <strain evidence="11 12">DSM 24744</strain>
    </source>
</reference>
<feature type="compositionally biased region" description="Polar residues" evidence="9">
    <location>
        <begin position="19"/>
        <end position="29"/>
    </location>
</feature>
<evidence type="ECO:0000256" key="4">
    <source>
        <dbReference type="ARBA" id="ARBA00022475"/>
    </source>
</evidence>
<dbReference type="GO" id="GO:0005886">
    <property type="term" value="C:plasma membrane"/>
    <property type="evidence" value="ECO:0007669"/>
    <property type="project" value="UniProtKB-SubCell"/>
</dbReference>
<evidence type="ECO:0000256" key="1">
    <source>
        <dbReference type="ARBA" id="ARBA00004651"/>
    </source>
</evidence>
<evidence type="ECO:0000256" key="8">
    <source>
        <dbReference type="RuleBase" id="RU363032"/>
    </source>
</evidence>
<keyword evidence="7 8" id="KW-0472">Membrane</keyword>
<sequence length="378" mass="41210">MMSDSKPPTMAIDGRDNSDNVINSASGTDSAAVMTAAAAATSGLSRSQKLQNPQESQESRESQKSQKPQKPPWYKRMFGADRKVKPGMLHRIWALPSIVLGLMFTLGPVCVIVAFSFMSRPDVGGGVKYQFSLDGYKKLLFREDFFGNSYFDGRYLQVFWTSLWMALVTTAVCVALAFPIALWISMRSAKAQRILVMLVTIPFWTNLIVRTYAWMLILNDNGPINQFTQRLGMGAHELLYTPVASLIGLIYTFLPFAVLPMYSALAGFDFRLVEAAYDLGATRGVVMRRIILRAARPGIASGIALCLIPAFGAYVQPVLLGGGRVLMVGNLISSQFSEARNWPFGSAISTVILVITLLAALIASAVGNRSARKAGIAS</sequence>
<gene>
    <name evidence="11" type="ORF">PSSU_1116</name>
</gene>
<feature type="transmembrane region" description="Helical" evidence="8">
    <location>
        <begin position="194"/>
        <end position="218"/>
    </location>
</feature>
<keyword evidence="12" id="KW-1185">Reference proteome</keyword>
<dbReference type="CDD" id="cd06261">
    <property type="entry name" value="TM_PBP2"/>
    <property type="match status" value="1"/>
</dbReference>
<dbReference type="Proteomes" id="UP000216454">
    <property type="component" value="Unassembled WGS sequence"/>
</dbReference>
<keyword evidence="4" id="KW-1003">Cell membrane</keyword>
<dbReference type="GO" id="GO:0055085">
    <property type="term" value="P:transmembrane transport"/>
    <property type="evidence" value="ECO:0007669"/>
    <property type="project" value="InterPro"/>
</dbReference>
<comment type="caution">
    <text evidence="11">The sequence shown here is derived from an EMBL/GenBank/DDBJ whole genome shotgun (WGS) entry which is preliminary data.</text>
</comment>
<comment type="subcellular location">
    <subcellularLocation>
        <location evidence="1 8">Cell membrane</location>
        <topology evidence="1 8">Multi-pass membrane protein</topology>
    </subcellularLocation>
</comment>
<feature type="transmembrane region" description="Helical" evidence="8">
    <location>
        <begin position="342"/>
        <end position="363"/>
    </location>
</feature>
<dbReference type="AlphaFoldDB" id="A0A261EWD5"/>
<evidence type="ECO:0000313" key="12">
    <source>
        <dbReference type="Proteomes" id="UP000216454"/>
    </source>
</evidence>
<dbReference type="InterPro" id="IPR035906">
    <property type="entry name" value="MetI-like_sf"/>
</dbReference>
<keyword evidence="6 8" id="KW-1133">Transmembrane helix</keyword>
<proteinExistence type="inferred from homology"/>
<name>A0A261EWD5_9BIFI</name>
<dbReference type="PROSITE" id="PS50928">
    <property type="entry name" value="ABC_TM1"/>
    <property type="match status" value="1"/>
</dbReference>